<keyword evidence="2" id="KW-0479">Metal-binding</keyword>
<dbReference type="InterPro" id="IPR039537">
    <property type="entry name" value="Retrotran_Ty1/copia-like"/>
</dbReference>
<dbReference type="GO" id="GO:0046872">
    <property type="term" value="F:metal ion binding"/>
    <property type="evidence" value="ECO:0007669"/>
    <property type="project" value="UniProtKB-KW"/>
</dbReference>
<dbReference type="InterPro" id="IPR054722">
    <property type="entry name" value="PolX-like_BBD"/>
</dbReference>
<keyword evidence="1" id="KW-0645">Protease</keyword>
<feature type="domain" description="Retrovirus-related Pol polyprotein from transposon TNT 1-94-like beta-barrel" evidence="6">
    <location>
        <begin position="602"/>
        <end position="672"/>
    </location>
</feature>
<feature type="compositionally biased region" description="Pro residues" evidence="4">
    <location>
        <begin position="1310"/>
        <end position="1329"/>
    </location>
</feature>
<dbReference type="Gene3D" id="3.30.420.10">
    <property type="entry name" value="Ribonuclease H-like superfamily/Ribonuclease H"/>
    <property type="match status" value="1"/>
</dbReference>
<dbReference type="PANTHER" id="PTHR42648:SF32">
    <property type="entry name" value="RIBONUCLEASE H-LIKE DOMAIN, GAG-PRE-INTEGRASE DOMAIN PROTEIN-RELATED"/>
    <property type="match status" value="1"/>
</dbReference>
<evidence type="ECO:0000256" key="3">
    <source>
        <dbReference type="ARBA" id="ARBA00022801"/>
    </source>
</evidence>
<dbReference type="InterPro" id="IPR013103">
    <property type="entry name" value="RVT_2"/>
</dbReference>
<dbReference type="PANTHER" id="PTHR42648">
    <property type="entry name" value="TRANSPOSASE, PUTATIVE-RELATED"/>
    <property type="match status" value="1"/>
</dbReference>
<feature type="domain" description="Reverse transcriptase Ty1/copia-type" evidence="5">
    <location>
        <begin position="980"/>
        <end position="1082"/>
    </location>
</feature>
<evidence type="ECO:0000313" key="7">
    <source>
        <dbReference type="EMBL" id="GEU80911.1"/>
    </source>
</evidence>
<evidence type="ECO:0000256" key="2">
    <source>
        <dbReference type="ARBA" id="ARBA00022723"/>
    </source>
</evidence>
<dbReference type="Pfam" id="PF14223">
    <property type="entry name" value="Retrotran_gag_2"/>
    <property type="match status" value="1"/>
</dbReference>
<dbReference type="InterPro" id="IPR012337">
    <property type="entry name" value="RNaseH-like_sf"/>
</dbReference>
<dbReference type="GO" id="GO:0006508">
    <property type="term" value="P:proteolysis"/>
    <property type="evidence" value="ECO:0007669"/>
    <property type="project" value="UniProtKB-KW"/>
</dbReference>
<evidence type="ECO:0000256" key="1">
    <source>
        <dbReference type="ARBA" id="ARBA00022670"/>
    </source>
</evidence>
<accession>A0A6L2N3X3</accession>
<dbReference type="Pfam" id="PF07727">
    <property type="entry name" value="RVT_2"/>
    <property type="match status" value="1"/>
</dbReference>
<evidence type="ECO:0000256" key="4">
    <source>
        <dbReference type="SAM" id="MobiDB-lite"/>
    </source>
</evidence>
<dbReference type="InterPro" id="IPR036397">
    <property type="entry name" value="RNaseH_sf"/>
</dbReference>
<evidence type="ECO:0000259" key="6">
    <source>
        <dbReference type="Pfam" id="PF22936"/>
    </source>
</evidence>
<proteinExistence type="predicted"/>
<dbReference type="EMBL" id="BKCJ010008170">
    <property type="protein sequence ID" value="GEU80911.1"/>
    <property type="molecule type" value="Genomic_DNA"/>
</dbReference>
<sequence length="1704" mass="192645">MKSLSPQVVAAAKLPIVNPNEFNLWKIRIEQYFLMTDYSLWEVILNAKKNELKARGTLLMALPDKHQLKFNIHKDAKSFIEAIKKRFGGNKETKKVQKTILKQQYENFSGTSSKSLDQIHHRLQKLISQLEILSESLSHEDINLKFLRSLPSEWQTHTLIWRNKVDLEEQSLDDLFNNLMIYKAEVKSSSTSSHTTQNIAFVSSNNTDSTNESVNVVPSVFDASLKVSVSTLPNVDSHSDVVIYSFFAKEMDLKWQMAMLTLRDRRFLQNTKRNLGANGTAAIGFDMSKSFQADEEPTIYALMAYASSGSFISLAFDNESQIDVLSYKTDDSVPTSPVNDRYKTGEGYHVVPPPYTGTFMPLKPDLVFNVAPPASETVPNVVNVDSSTNKPSKEMSKILRPDAPIIKDWTSDSKYEYEPESMSKQKEPSFVPTNEHVKAPRASVKTDCDFYEKQMVQKPVWNHAMRVNHQNSARMTHSHSNRNVVSIAVLTRSGLVSLNTARPVTTAVPQPTINISRPVKHVVNKAHSPIRRPINHRPTPRNSNFIQKVTTVKVKKFNVVQGSKGNWVWKPKCTILDHVSRLTSASMTLKQFDYTDALGRSNGFSRHMTGNISYLSDFKEINGGYVAFGRNPKGGKITGKGKIKTGKLDFNDVYFVKEFKFNLFSVSQMCDKKNSVLFTDTECVVLSSDFKLSDENHILLKVPRENNMYNVDLKNVVPSGDLTCLFEKATLDEGLPSKVFENNHTGVACKKGMQHRASCKSKPISYVSHLLQRIKREFSVARTLQQNGVAERKNMTLIEAARTMLADSLLPIPFWAKAVNTACYVQLGRNAQQYVLLPLWSTGSQDPHNTYPNVAFEFKENENEVHVSPSSSDKPKKHDEKAKIEAKGKSHVDLSIPSDNAVSPTFEIGGKSSFVDPSQYPDDPGMLALEDIVYSDDEEDVGGEADFSNLETNISNPREYTKHSKIQVGLKPCKRSFSSLKGKRGKIDQTLFKKKQKGDILLVQVYVDDIIFGATNNGLCKAFEKLMKDKFQMSLMGEFTLFLGLQVKKKDDGIFISQDKYVAKILKKFSFTYVKSASTPIKTEKPLLKDPHDLILCLLFVHVPDSKLLPKYHICMQLKGFLVSMLELALIGSPQQEDVIRQDLRLDDADGVECLPTEVIFAELARMGYEKPPPNAKRMAWNEFSCSMASAVICLATGRKFNFSKYIFDSMVRNVDIPSKFLMYPRFLQVLINNQVDDLSSHTTRYTSPALTQKVFANMRWVGKGFSGVETPLFATIIVQAQPQATEEEVKDEVPHAPTPPSLLQAQSVSPPPSPPQAPPVPLSSPPQEQPTDTSESSISILNTLMETCVTLSYKGKIAKIDANKDITLVDIETEFDLGAELQGRKDDDNAATKEVNATEPTVFDDEEVTMTMAQTLIKMKAEKARLLDEQMAKRLHDEEMHEKHLDNIRKYQSLKRKPISVPQARKNMIVYLKNMVVYKMEHFKGMTYDKVRPIFEREYNKVQTLFKPDKDVAEPIKKRVAEETLLQESFKKLKADEVSGSESTQDTLIIDPKEMSEEDIQNMLQIVPVSKFKVEALQVKLVKERFSTVVPTEDKEKPLWVELIKLFKPNAADVFWKLQKYMHDPLTWKLYTNCGVHQVSSTRSHGIFMLTEKDYPLIDAMMILMLSAKLQVDEDCEMARDLVMKIFMEANKPKSRSLDTSSK</sequence>
<organism evidence="7">
    <name type="scientific">Tanacetum cinerariifolium</name>
    <name type="common">Dalmatian daisy</name>
    <name type="synonym">Chrysanthemum cinerariifolium</name>
    <dbReference type="NCBI Taxonomy" id="118510"/>
    <lineage>
        <taxon>Eukaryota</taxon>
        <taxon>Viridiplantae</taxon>
        <taxon>Streptophyta</taxon>
        <taxon>Embryophyta</taxon>
        <taxon>Tracheophyta</taxon>
        <taxon>Spermatophyta</taxon>
        <taxon>Magnoliopsida</taxon>
        <taxon>eudicotyledons</taxon>
        <taxon>Gunneridae</taxon>
        <taxon>Pentapetalae</taxon>
        <taxon>asterids</taxon>
        <taxon>campanulids</taxon>
        <taxon>Asterales</taxon>
        <taxon>Asteraceae</taxon>
        <taxon>Asteroideae</taxon>
        <taxon>Anthemideae</taxon>
        <taxon>Anthemidinae</taxon>
        <taxon>Tanacetum</taxon>
    </lineage>
</organism>
<name>A0A6L2N3X3_TANCI</name>
<reference evidence="7" key="1">
    <citation type="journal article" date="2019" name="Sci. Rep.">
        <title>Draft genome of Tanacetum cinerariifolium, the natural source of mosquito coil.</title>
        <authorList>
            <person name="Yamashiro T."/>
            <person name="Shiraishi A."/>
            <person name="Satake H."/>
            <person name="Nakayama K."/>
        </authorList>
    </citation>
    <scope>NUCLEOTIDE SEQUENCE</scope>
</reference>
<evidence type="ECO:0000259" key="5">
    <source>
        <dbReference type="Pfam" id="PF07727"/>
    </source>
</evidence>
<feature type="region of interest" description="Disordered" evidence="4">
    <location>
        <begin position="1285"/>
        <end position="1337"/>
    </location>
</feature>
<dbReference type="Pfam" id="PF22936">
    <property type="entry name" value="Pol_BBD"/>
    <property type="match status" value="1"/>
</dbReference>
<comment type="caution">
    <text evidence="7">The sequence shown here is derived from an EMBL/GenBank/DDBJ whole genome shotgun (WGS) entry which is preliminary data.</text>
</comment>
<dbReference type="GO" id="GO:0003676">
    <property type="term" value="F:nucleic acid binding"/>
    <property type="evidence" value="ECO:0007669"/>
    <property type="project" value="InterPro"/>
</dbReference>
<dbReference type="SUPFAM" id="SSF53098">
    <property type="entry name" value="Ribonuclease H-like"/>
    <property type="match status" value="1"/>
</dbReference>
<gene>
    <name evidence="7" type="ORF">Tci_052889</name>
</gene>
<dbReference type="GO" id="GO:0008233">
    <property type="term" value="F:peptidase activity"/>
    <property type="evidence" value="ECO:0007669"/>
    <property type="project" value="UniProtKB-KW"/>
</dbReference>
<keyword evidence="3" id="KW-0378">Hydrolase</keyword>
<feature type="region of interest" description="Disordered" evidence="4">
    <location>
        <begin position="862"/>
        <end position="896"/>
    </location>
</feature>
<protein>
    <submittedName>
        <fullName evidence="7">Uncharacterized protein</fullName>
    </submittedName>
</protein>
<feature type="compositionally biased region" description="Basic and acidic residues" evidence="4">
    <location>
        <begin position="873"/>
        <end position="892"/>
    </location>
</feature>